<evidence type="ECO:0000256" key="1">
    <source>
        <dbReference type="SAM" id="MobiDB-lite"/>
    </source>
</evidence>
<keyword evidence="3" id="KW-1185">Reference proteome</keyword>
<organism evidence="2 3">
    <name type="scientific">Koleobacter methoxysyntrophicus</name>
    <dbReference type="NCBI Taxonomy" id="2751313"/>
    <lineage>
        <taxon>Bacteria</taxon>
        <taxon>Bacillati</taxon>
        <taxon>Bacillota</taxon>
        <taxon>Clostridia</taxon>
        <taxon>Koleobacterales</taxon>
        <taxon>Koleobacteraceae</taxon>
        <taxon>Koleobacter</taxon>
    </lineage>
</organism>
<protein>
    <submittedName>
        <fullName evidence="2">Uncharacterized protein</fullName>
    </submittedName>
</protein>
<reference evidence="2" key="1">
    <citation type="submission" date="2020-07" db="EMBL/GenBank/DDBJ databases">
        <title>Koleobacter methoxysyntrophicus gen. nov., sp. nov., a novel anaerobic bacterium isolated from deep subsurface oil field and proposal of Koleobacterales ord. nov. in the phylum Firmicutes.</title>
        <authorList>
            <person name="Sakamoto S."/>
            <person name="Tamaki H."/>
        </authorList>
    </citation>
    <scope>NUCLEOTIDE SEQUENCE</scope>
    <source>
        <strain evidence="2">NRmbB1</strain>
    </source>
</reference>
<dbReference type="Proteomes" id="UP000662904">
    <property type="component" value="Chromosome"/>
</dbReference>
<feature type="compositionally biased region" description="Basic and acidic residues" evidence="1">
    <location>
        <begin position="49"/>
        <end position="74"/>
    </location>
</feature>
<dbReference type="EMBL" id="CP059066">
    <property type="protein sequence ID" value="QSQ08029.1"/>
    <property type="molecule type" value="Genomic_DNA"/>
</dbReference>
<dbReference type="AlphaFoldDB" id="A0A8A0RKH4"/>
<accession>A0A8A0RKH4</accession>
<name>A0A8A0RKH4_9FIRM</name>
<evidence type="ECO:0000313" key="2">
    <source>
        <dbReference type="EMBL" id="QSQ08029.1"/>
    </source>
</evidence>
<dbReference type="KEGG" id="kme:H0A61_00348"/>
<sequence length="74" mass="8803">MDEKQRNRFTHKGDMVDDSESHPDNLTGDIRRKNPYKTPPNNLTTKSRNRWEEVNDDRGRRIVIDPERGPENKK</sequence>
<evidence type="ECO:0000313" key="3">
    <source>
        <dbReference type="Proteomes" id="UP000662904"/>
    </source>
</evidence>
<feature type="region of interest" description="Disordered" evidence="1">
    <location>
        <begin position="1"/>
        <end position="74"/>
    </location>
</feature>
<dbReference type="RefSeq" id="WP_206708265.1">
    <property type="nucleotide sequence ID" value="NZ_CP059066.1"/>
</dbReference>
<feature type="compositionally biased region" description="Basic and acidic residues" evidence="1">
    <location>
        <begin position="1"/>
        <end position="23"/>
    </location>
</feature>
<proteinExistence type="predicted"/>
<gene>
    <name evidence="2" type="ORF">H0A61_00348</name>
</gene>